<accession>A0A841H1F6</accession>
<dbReference type="AlphaFoldDB" id="A0A841H1F6"/>
<evidence type="ECO:0000313" key="2">
    <source>
        <dbReference type="Proteomes" id="UP000582837"/>
    </source>
</evidence>
<dbReference type="RefSeq" id="WP_170035358.1">
    <property type="nucleotide sequence ID" value="NZ_JABDTL010000001.1"/>
</dbReference>
<protein>
    <submittedName>
        <fullName evidence="1">Uncharacterized protein</fullName>
    </submittedName>
</protein>
<gene>
    <name evidence="1" type="ORF">HNQ61_003571</name>
</gene>
<comment type="caution">
    <text evidence="1">The sequence shown here is derived from an EMBL/GenBank/DDBJ whole genome shotgun (WGS) entry which is preliminary data.</text>
</comment>
<proteinExistence type="predicted"/>
<keyword evidence="2" id="KW-1185">Reference proteome</keyword>
<dbReference type="EMBL" id="JACHIA010000011">
    <property type="protein sequence ID" value="MBB6071911.1"/>
    <property type="molecule type" value="Genomic_DNA"/>
</dbReference>
<evidence type="ECO:0000313" key="1">
    <source>
        <dbReference type="EMBL" id="MBB6071911.1"/>
    </source>
</evidence>
<dbReference type="Proteomes" id="UP000582837">
    <property type="component" value="Unassembled WGS sequence"/>
</dbReference>
<name>A0A841H1F6_9BACT</name>
<sequence>MTKPFAQHAASAATVNPTNGRPFTRSRLALCADAEAAVARAQAEAGNLVRAWMACRSWMMVHSDRPDAPEPARWRWMLEPALLAGRVVMRVSTRFAFFGMADAGELASTLPAGRQATGRLIELCEMTEEVLALAMELRVAMVLPAELHEAWTSRFADRGAPGGSAWEWKKALEPAVRAGRVTVVRRGNELYFGVNGHPACVLPAPPLPRWSDQTLSQCARTERAVESAVALTGAMATTVEVCEAWERLFGSPPPQRLRNRMYEALEPAVVLGRVRVASRLTHAFLFAPIARMELLPRPYISDMERVEEAVRRATERLSSAVLVEEVASEAERDSELRLQARVATLSTLLESLVVWDRAIVVRSRRRGGRCRKYYAMPWGPNWVSGLAEHHLDRRLRAARALWNASRGRPFTTTALRNYANSHARYRTEGDPPWAWVSALQCLHDDGELVRMAEADSFHVRWAPAREWNALAPADRDRALRDGLRSSVCDMESEPADALAPEAPLDVAFVSIAQDMRALVLHAKAHVLASESDPDRRRILRSRPVTVRDVRRVAKNLPRLVPRTGISLGVYLQDAGRTKNGHRRPPVICLGVVRNCAFYDTRATPAGNAYVAYRLALRDATPAPLRKSCSTLSDAVALHTSGVIPLSEEILDWRAEALARKIGDCRARLASACAATALLDEESAQTAALDASLVALEEKVRRLRSLSSCTPLRATVEGPLDVVEAWRSLEGLYSMPDGLHERMLSARFTVPVIRGPIVRPARRRGGRPVEIRMDRIEFIRYAHARFGNGRSGHFVAQGCHALGDLRTPEPFIAALCDARRTSAHTLAAGALGLLDDPESRDALAEYIVRACEGGERCAPGTSLPACEAAVYGLAPLPFGTLARELRENERQALRLAADATMEVQVQALGRRVLRAWDEAWNRDLLLQI</sequence>
<organism evidence="1 2">
    <name type="scientific">Longimicrobium terrae</name>
    <dbReference type="NCBI Taxonomy" id="1639882"/>
    <lineage>
        <taxon>Bacteria</taxon>
        <taxon>Pseudomonadati</taxon>
        <taxon>Gemmatimonadota</taxon>
        <taxon>Longimicrobiia</taxon>
        <taxon>Longimicrobiales</taxon>
        <taxon>Longimicrobiaceae</taxon>
        <taxon>Longimicrobium</taxon>
    </lineage>
</organism>
<reference evidence="1 2" key="1">
    <citation type="submission" date="2020-08" db="EMBL/GenBank/DDBJ databases">
        <title>Genomic Encyclopedia of Type Strains, Phase IV (KMG-IV): sequencing the most valuable type-strain genomes for metagenomic binning, comparative biology and taxonomic classification.</title>
        <authorList>
            <person name="Goeker M."/>
        </authorList>
    </citation>
    <scope>NUCLEOTIDE SEQUENCE [LARGE SCALE GENOMIC DNA]</scope>
    <source>
        <strain evidence="1 2">DSM 29007</strain>
    </source>
</reference>